<comment type="caution">
    <text evidence="5">The sequence shown here is derived from an EMBL/GenBank/DDBJ whole genome shotgun (WGS) entry which is preliminary data.</text>
</comment>
<dbReference type="InterPro" id="IPR000634">
    <property type="entry name" value="Ser/Thr_deHydtase_PyrdxlP-BS"/>
</dbReference>
<dbReference type="InterPro" id="IPR001926">
    <property type="entry name" value="TrpB-like_PALP"/>
</dbReference>
<dbReference type="PANTHER" id="PTHR48078">
    <property type="entry name" value="THREONINE DEHYDRATASE, MITOCHONDRIAL-RELATED"/>
    <property type="match status" value="1"/>
</dbReference>
<evidence type="ECO:0000256" key="1">
    <source>
        <dbReference type="ARBA" id="ARBA00001933"/>
    </source>
</evidence>
<dbReference type="InterPro" id="IPR050147">
    <property type="entry name" value="Ser/Thr_Dehydratase"/>
</dbReference>
<evidence type="ECO:0000313" key="6">
    <source>
        <dbReference type="Proteomes" id="UP001501442"/>
    </source>
</evidence>
<evidence type="ECO:0000313" key="5">
    <source>
        <dbReference type="EMBL" id="GAA4619607.1"/>
    </source>
</evidence>
<dbReference type="Pfam" id="PF00291">
    <property type="entry name" value="PALP"/>
    <property type="match status" value="1"/>
</dbReference>
<keyword evidence="3" id="KW-0456">Lyase</keyword>
<dbReference type="PANTHER" id="PTHR48078:SF6">
    <property type="entry name" value="L-THREONINE DEHYDRATASE CATABOLIC TDCB"/>
    <property type="match status" value="1"/>
</dbReference>
<keyword evidence="6" id="KW-1185">Reference proteome</keyword>
<evidence type="ECO:0000256" key="3">
    <source>
        <dbReference type="ARBA" id="ARBA00023239"/>
    </source>
</evidence>
<dbReference type="EMBL" id="BAABHK010000001">
    <property type="protein sequence ID" value="GAA4619607.1"/>
    <property type="molecule type" value="Genomic_DNA"/>
</dbReference>
<protein>
    <submittedName>
        <fullName evidence="5">Threonine/serine dehydratase</fullName>
    </submittedName>
</protein>
<reference evidence="6" key="1">
    <citation type="journal article" date="2019" name="Int. J. Syst. Evol. Microbiol.">
        <title>The Global Catalogue of Microorganisms (GCM) 10K type strain sequencing project: providing services to taxonomists for standard genome sequencing and annotation.</title>
        <authorList>
            <consortium name="The Broad Institute Genomics Platform"/>
            <consortium name="The Broad Institute Genome Sequencing Center for Infectious Disease"/>
            <person name="Wu L."/>
            <person name="Ma J."/>
        </authorList>
    </citation>
    <scope>NUCLEOTIDE SEQUENCE [LARGE SCALE GENOMIC DNA]</scope>
    <source>
        <strain evidence="6">JCM 17939</strain>
    </source>
</reference>
<comment type="cofactor">
    <cofactor evidence="1">
        <name>pyridoxal 5'-phosphate</name>
        <dbReference type="ChEBI" id="CHEBI:597326"/>
    </cofactor>
</comment>
<organism evidence="5 6">
    <name type="scientific">Actinoallomurus vinaceus</name>
    <dbReference type="NCBI Taxonomy" id="1080074"/>
    <lineage>
        <taxon>Bacteria</taxon>
        <taxon>Bacillati</taxon>
        <taxon>Actinomycetota</taxon>
        <taxon>Actinomycetes</taxon>
        <taxon>Streptosporangiales</taxon>
        <taxon>Thermomonosporaceae</taxon>
        <taxon>Actinoallomurus</taxon>
    </lineage>
</organism>
<dbReference type="SUPFAM" id="SSF53686">
    <property type="entry name" value="Tryptophan synthase beta subunit-like PLP-dependent enzymes"/>
    <property type="match status" value="1"/>
</dbReference>
<evidence type="ECO:0000256" key="2">
    <source>
        <dbReference type="ARBA" id="ARBA00022898"/>
    </source>
</evidence>
<dbReference type="InterPro" id="IPR036052">
    <property type="entry name" value="TrpB-like_PALP_sf"/>
</dbReference>
<dbReference type="PROSITE" id="PS00165">
    <property type="entry name" value="DEHYDRATASE_SER_THR"/>
    <property type="match status" value="1"/>
</dbReference>
<gene>
    <name evidence="5" type="ORF">GCM10023196_000260</name>
</gene>
<dbReference type="Gene3D" id="3.40.50.1100">
    <property type="match status" value="2"/>
</dbReference>
<proteinExistence type="predicted"/>
<sequence length="315" mass="32089">MHSLTNDDVKLAAERIAGVVRPVTVVPADSDVFGSGVHLALEFMQYTGSFKARGAANFVAAHLAAGTLPAAGIITSTGRNADLGFAWAARRYGVPVTSFLPETAAPVMVGRLRALDADVRVDADHTAAAGEFAERTGAVDAYAADALLAAAGSGTLLPELAAAVPGLDTVVVAVGAGGMFAGITAAADQHGIRVVAAEPQGCPALHAALAAGRIVDVPMDSVAADSLGSLRVLPAAFHWARSADVRSVLVDDPAIVRARQLLWDHHRLAVEHGSAATLAALIGGAYRPADGERTAVVLCGANTDPGDLVQPPKER</sequence>
<keyword evidence="2" id="KW-0663">Pyridoxal phosphate</keyword>
<dbReference type="Proteomes" id="UP001501442">
    <property type="component" value="Unassembled WGS sequence"/>
</dbReference>
<evidence type="ECO:0000259" key="4">
    <source>
        <dbReference type="Pfam" id="PF00291"/>
    </source>
</evidence>
<dbReference type="RefSeq" id="WP_345427998.1">
    <property type="nucleotide sequence ID" value="NZ_BAABHK010000001.1"/>
</dbReference>
<accession>A0ABP8U2K8</accession>
<feature type="domain" description="Tryptophan synthase beta chain-like PALP" evidence="4">
    <location>
        <begin position="26"/>
        <end position="300"/>
    </location>
</feature>
<name>A0ABP8U2K8_9ACTN</name>